<dbReference type="InterPro" id="IPR000792">
    <property type="entry name" value="Tscrpt_reg_LuxR_C"/>
</dbReference>
<evidence type="ECO:0000259" key="4">
    <source>
        <dbReference type="PROSITE" id="PS50043"/>
    </source>
</evidence>
<dbReference type="InterPro" id="IPR003018">
    <property type="entry name" value="GAF"/>
</dbReference>
<dbReference type="InterPro" id="IPR016032">
    <property type="entry name" value="Sig_transdc_resp-reg_C-effctor"/>
</dbReference>
<organism evidence="5 6">
    <name type="scientific">Gordonia polyisoprenivorans (strain DSM 44266 / VH2)</name>
    <dbReference type="NCBI Taxonomy" id="1112204"/>
    <lineage>
        <taxon>Bacteria</taxon>
        <taxon>Bacillati</taxon>
        <taxon>Actinomycetota</taxon>
        <taxon>Actinomycetes</taxon>
        <taxon>Mycobacteriales</taxon>
        <taxon>Gordoniaceae</taxon>
        <taxon>Gordonia</taxon>
    </lineage>
</organism>
<dbReference type="eggNOG" id="COG2203">
    <property type="taxonomic scope" value="Bacteria"/>
</dbReference>
<evidence type="ECO:0000313" key="5">
    <source>
        <dbReference type="EMBL" id="AFA71327.1"/>
    </source>
</evidence>
<dbReference type="KEGG" id="gpo:GPOL_c02540"/>
<evidence type="ECO:0000256" key="3">
    <source>
        <dbReference type="ARBA" id="ARBA00023163"/>
    </source>
</evidence>
<dbReference type="PROSITE" id="PS50043">
    <property type="entry name" value="HTH_LUXR_2"/>
    <property type="match status" value="1"/>
</dbReference>
<dbReference type="InterPro" id="IPR029016">
    <property type="entry name" value="GAF-like_dom_sf"/>
</dbReference>
<evidence type="ECO:0000313" key="6">
    <source>
        <dbReference type="Proteomes" id="UP000009154"/>
    </source>
</evidence>
<gene>
    <name evidence="5" type="ordered locus">GPOL_c02540</name>
</gene>
<protein>
    <submittedName>
        <fullName evidence="5">LuxR-family transcriptional regulator</fullName>
    </submittedName>
</protein>
<reference evidence="5 6" key="1">
    <citation type="journal article" date="2012" name="Appl. Environ. Microbiol.">
        <title>Involvement of two latex-clearing proteins during rubber degradation and insights into the subsequent degradation pathway revealed by the genome sequence of Gordonia polyisoprenivorans strain VH2.</title>
        <authorList>
            <person name="Hiessl S."/>
            <person name="Schuldes J."/>
            <person name="Thurmer A."/>
            <person name="Halbsguth T."/>
            <person name="Broker D."/>
            <person name="Angelov A."/>
            <person name="Liebl W."/>
            <person name="Daniel R."/>
            <person name="Steinbuchel A."/>
        </authorList>
    </citation>
    <scope>NUCLEOTIDE SEQUENCE [LARGE SCALE GENOMIC DNA]</scope>
    <source>
        <strain evidence="6">DSM 44266 / VH2</strain>
    </source>
</reference>
<accession>H6MS69</accession>
<dbReference type="eggNOG" id="COG2197">
    <property type="taxonomic scope" value="Bacteria"/>
</dbReference>
<dbReference type="PANTHER" id="PTHR44688:SF16">
    <property type="entry name" value="DNA-BINDING TRANSCRIPTIONAL ACTIVATOR DEVR_DOSR"/>
    <property type="match status" value="1"/>
</dbReference>
<sequence>MTEMPESLAAPVTDALRRLRRASGVSLAFGGVVQSGHGLRLSHFVGHTVGALNGVAVDIGHGLGGKVVATNRPMVVDDYLKTPRITHRYNAVIATEGLRAMAAAPVIVDRTPVAVIYGALRTDDPLGDRALDALAVEARTLEQQIVAARTSVETVTGQPEADALRVRLTEAYAQLRDLARSVDDAEVAAAIGRITDGLLDAAPDHESVALTRREQDVLALAALGYPNARIADSLGIGVQTAKGYVKDAMRKLGATSRLEAVVIARRSGLLP</sequence>
<dbReference type="AlphaFoldDB" id="H6MS69"/>
<dbReference type="PRINTS" id="PR00038">
    <property type="entry name" value="HTHLUXR"/>
</dbReference>
<evidence type="ECO:0000256" key="2">
    <source>
        <dbReference type="ARBA" id="ARBA00023125"/>
    </source>
</evidence>
<keyword evidence="1" id="KW-0805">Transcription regulation</keyword>
<dbReference type="Pfam" id="PF00196">
    <property type="entry name" value="GerE"/>
    <property type="match status" value="1"/>
</dbReference>
<dbReference type="Proteomes" id="UP000009154">
    <property type="component" value="Chromosome"/>
</dbReference>
<dbReference type="SUPFAM" id="SSF55781">
    <property type="entry name" value="GAF domain-like"/>
    <property type="match status" value="1"/>
</dbReference>
<dbReference type="Pfam" id="PF01590">
    <property type="entry name" value="GAF"/>
    <property type="match status" value="1"/>
</dbReference>
<evidence type="ECO:0000256" key="1">
    <source>
        <dbReference type="ARBA" id="ARBA00023015"/>
    </source>
</evidence>
<dbReference type="STRING" id="1112204.GPOL_c02540"/>
<feature type="domain" description="HTH luxR-type" evidence="4">
    <location>
        <begin position="203"/>
        <end position="268"/>
    </location>
</feature>
<dbReference type="CDD" id="cd06170">
    <property type="entry name" value="LuxR_C_like"/>
    <property type="match status" value="1"/>
</dbReference>
<dbReference type="SMART" id="SM00421">
    <property type="entry name" value="HTH_LUXR"/>
    <property type="match status" value="1"/>
</dbReference>
<dbReference type="InterPro" id="IPR036388">
    <property type="entry name" value="WH-like_DNA-bd_sf"/>
</dbReference>
<name>H6MS69_GORPV</name>
<keyword evidence="6" id="KW-1185">Reference proteome</keyword>
<dbReference type="Gene3D" id="3.30.450.40">
    <property type="match status" value="1"/>
</dbReference>
<dbReference type="GO" id="GO:0003677">
    <property type="term" value="F:DNA binding"/>
    <property type="evidence" value="ECO:0007669"/>
    <property type="project" value="UniProtKB-KW"/>
</dbReference>
<dbReference type="PANTHER" id="PTHR44688">
    <property type="entry name" value="DNA-BINDING TRANSCRIPTIONAL ACTIVATOR DEVR_DOSR"/>
    <property type="match status" value="1"/>
</dbReference>
<dbReference type="GO" id="GO:0006355">
    <property type="term" value="P:regulation of DNA-templated transcription"/>
    <property type="evidence" value="ECO:0007669"/>
    <property type="project" value="InterPro"/>
</dbReference>
<keyword evidence="3" id="KW-0804">Transcription</keyword>
<dbReference type="HOGENOM" id="CLU_081562_0_0_11"/>
<dbReference type="EMBL" id="CP003119">
    <property type="protein sequence ID" value="AFA71327.1"/>
    <property type="molecule type" value="Genomic_DNA"/>
</dbReference>
<dbReference type="SUPFAM" id="SSF46894">
    <property type="entry name" value="C-terminal effector domain of the bipartite response regulators"/>
    <property type="match status" value="1"/>
</dbReference>
<keyword evidence="2" id="KW-0238">DNA-binding</keyword>
<dbReference type="Gene3D" id="1.10.10.10">
    <property type="entry name" value="Winged helix-like DNA-binding domain superfamily/Winged helix DNA-binding domain"/>
    <property type="match status" value="1"/>
</dbReference>
<proteinExistence type="predicted"/>